<dbReference type="AlphaFoldDB" id="A0A4R3TMZ4"/>
<dbReference type="InterPro" id="IPR011257">
    <property type="entry name" value="DNA_glycosylase"/>
</dbReference>
<dbReference type="SUPFAM" id="SSF48150">
    <property type="entry name" value="DNA-glycosylase"/>
    <property type="match status" value="1"/>
</dbReference>
<gene>
    <name evidence="2" type="ORF">EDD61_103148</name>
</gene>
<evidence type="ECO:0000313" key="3">
    <source>
        <dbReference type="Proteomes" id="UP000295773"/>
    </source>
</evidence>
<dbReference type="Proteomes" id="UP000295773">
    <property type="component" value="Unassembled WGS sequence"/>
</dbReference>
<feature type="binding site" evidence="1">
    <location>
        <position position="9"/>
    </location>
    <ligand>
        <name>Zn(2+)</name>
        <dbReference type="ChEBI" id="CHEBI:29105"/>
    </ligand>
</feature>
<proteinExistence type="predicted"/>
<protein>
    <submittedName>
        <fullName evidence="2">DNA-3-methyladenine glycosylase I</fullName>
    </submittedName>
</protein>
<keyword evidence="3" id="KW-1185">Reference proteome</keyword>
<dbReference type="InterPro" id="IPR005019">
    <property type="entry name" value="Adenine_glyco"/>
</dbReference>
<name>A0A4R3TMZ4_9FIRM</name>
<reference evidence="2 3" key="1">
    <citation type="submission" date="2019-03" db="EMBL/GenBank/DDBJ databases">
        <title>Genomic Encyclopedia of Type Strains, Phase IV (KMG-IV): sequencing the most valuable type-strain genomes for metagenomic binning, comparative biology and taxonomic classification.</title>
        <authorList>
            <person name="Goeker M."/>
        </authorList>
    </citation>
    <scope>NUCLEOTIDE SEQUENCE [LARGE SCALE GENOMIC DNA]</scope>
    <source>
        <strain evidence="2 3">DSM 29481</strain>
    </source>
</reference>
<sequence length="191" mass="22295">MDKETIHRCTWAENAEAIYQNYHDNEWGVPVYEDQKLFEMLILEGFQAGLSWLTILKKREHFRKAFNYFDVACIAAYDEDKITELMQNKGIVRNRRKICAAIQNAKVFLAIQKEYGTFSEYLWGFTNHQVQYLQDKEMPVTTPLSDSISKDLKKRGMKFVGSTIIYSYLQAVGVVHDHHKGCFLHVDDSNN</sequence>
<feature type="binding site" evidence="1">
    <location>
        <position position="178"/>
    </location>
    <ligand>
        <name>Zn(2+)</name>
        <dbReference type="ChEBI" id="CHEBI:29105"/>
    </ligand>
</feature>
<evidence type="ECO:0000313" key="2">
    <source>
        <dbReference type="EMBL" id="TCU62733.1"/>
    </source>
</evidence>
<comment type="caution">
    <text evidence="2">The sequence shown here is derived from an EMBL/GenBank/DDBJ whole genome shotgun (WGS) entry which is preliminary data.</text>
</comment>
<feature type="binding site" evidence="1">
    <location>
        <position position="182"/>
    </location>
    <ligand>
        <name>Zn(2+)</name>
        <dbReference type="ChEBI" id="CHEBI:29105"/>
    </ligand>
</feature>
<keyword evidence="1" id="KW-0479">Metal-binding</keyword>
<evidence type="ECO:0000256" key="1">
    <source>
        <dbReference type="PIRSR" id="PIRSR605019-1"/>
    </source>
</evidence>
<dbReference type="PANTHER" id="PTHR30037">
    <property type="entry name" value="DNA-3-METHYLADENINE GLYCOSYLASE 1"/>
    <property type="match status" value="1"/>
</dbReference>
<dbReference type="GeneID" id="73795362"/>
<dbReference type="InterPro" id="IPR052891">
    <property type="entry name" value="DNA-3mA_glycosylase"/>
</dbReference>
<feature type="binding site" evidence="1">
    <location>
        <position position="23"/>
    </location>
    <ligand>
        <name>Zn(2+)</name>
        <dbReference type="ChEBI" id="CHEBI:29105"/>
    </ligand>
</feature>
<organism evidence="2 3">
    <name type="scientific">Longicatena caecimuris</name>
    <dbReference type="NCBI Taxonomy" id="1796635"/>
    <lineage>
        <taxon>Bacteria</taxon>
        <taxon>Bacillati</taxon>
        <taxon>Bacillota</taxon>
        <taxon>Erysipelotrichia</taxon>
        <taxon>Erysipelotrichales</taxon>
        <taxon>Erysipelotrichaceae</taxon>
        <taxon>Longicatena</taxon>
    </lineage>
</organism>
<dbReference type="GO" id="GO:0008725">
    <property type="term" value="F:DNA-3-methyladenine glycosylase activity"/>
    <property type="evidence" value="ECO:0007669"/>
    <property type="project" value="InterPro"/>
</dbReference>
<dbReference type="Pfam" id="PF03352">
    <property type="entry name" value="Adenine_glyco"/>
    <property type="match status" value="1"/>
</dbReference>
<dbReference type="EMBL" id="SMBP01000003">
    <property type="protein sequence ID" value="TCU62733.1"/>
    <property type="molecule type" value="Genomic_DNA"/>
</dbReference>
<dbReference type="Gene3D" id="1.10.340.30">
    <property type="entry name" value="Hypothetical protein, domain 2"/>
    <property type="match status" value="1"/>
</dbReference>
<dbReference type="GO" id="GO:0006284">
    <property type="term" value="P:base-excision repair"/>
    <property type="evidence" value="ECO:0007669"/>
    <property type="project" value="InterPro"/>
</dbReference>
<dbReference type="RefSeq" id="WP_008688910.1">
    <property type="nucleotide sequence ID" value="NZ_AP024510.1"/>
</dbReference>
<dbReference type="GO" id="GO:0046872">
    <property type="term" value="F:metal ion binding"/>
    <property type="evidence" value="ECO:0007669"/>
    <property type="project" value="UniProtKB-KW"/>
</dbReference>
<accession>A0A4R3TMZ4</accession>
<keyword evidence="1" id="KW-0862">Zinc</keyword>
<dbReference type="PANTHER" id="PTHR30037:SF4">
    <property type="entry name" value="DNA-3-METHYLADENINE GLYCOSYLASE I"/>
    <property type="match status" value="1"/>
</dbReference>